<reference evidence="3" key="1">
    <citation type="journal article" date="2020" name="G3 (Bethesda)">
        <title>High-Quality Assemblies for Three Invasive Social Wasps from the &lt;i&gt;Vespula&lt;/i&gt; Genus.</title>
        <authorList>
            <person name="Harrop T.W.R."/>
            <person name="Guhlin J."/>
            <person name="McLaughlin G.M."/>
            <person name="Permina E."/>
            <person name="Stockwell P."/>
            <person name="Gilligan J."/>
            <person name="Le Lec M.F."/>
            <person name="Gruber M.A.M."/>
            <person name="Quinn O."/>
            <person name="Lovegrove M."/>
            <person name="Duncan E.J."/>
            <person name="Remnant E.J."/>
            <person name="Van Eeckhoven J."/>
            <person name="Graham B."/>
            <person name="Knapp R.A."/>
            <person name="Langford K.W."/>
            <person name="Kronenberg Z."/>
            <person name="Press M.O."/>
            <person name="Eacker S.M."/>
            <person name="Wilson-Rankin E.E."/>
            <person name="Purcell J."/>
            <person name="Lester P.J."/>
            <person name="Dearden P.K."/>
        </authorList>
    </citation>
    <scope>NUCLEOTIDE SEQUENCE</scope>
    <source>
        <strain evidence="3">Linc-1</strain>
    </source>
</reference>
<dbReference type="EMBL" id="JACSDZ010000004">
    <property type="protein sequence ID" value="KAF7406107.1"/>
    <property type="molecule type" value="Genomic_DNA"/>
</dbReference>
<sequence length="588" mass="68251">MEKDNLKILVYQEQSESKINQCWQCLTESSNTNSVPTNNYTNESLNFKNMLYIQNTYNSSNELLPNKLINLIKLDLSDNYLKDLPDYLDLLKNLQHLILNNNQLSYLPSVIGDLEKLISLKVHNNNITEVSENIGNLSNLEDLDLSSNKLTDIPCTYKMLNRLKYLSLANNNFICIPDCLRIGMCNLEILDLSQNSHIMLNVPLCSMKIKRFYAKENDICPSFVNWMFTNKYYKLEEVLLDYTVFQKFNFPSEEISVLNIKKLSMVQCKLSEKFLSEIIKRLNCLESLNIGNNEITMKGNTFWVLPIQDIKNKSNVKEINACKTNIPMIPKCINEFLALVTIDASFNYITWLPDEICDLHNLQNLIINNNLLVSLPDSIGQLTSLKTLKASYNALTCLPSSMMHLNNLQFLDLYDNEFHAATDININITCLQGIDLEQNYFSTNDLPITKSYYENLRIALLEYWNKEYREVGSKKKSECRDSNESLHSFYTYNTNDDELQEIQNSSEWVEENWDDSENSADEFDPNEYWEPKPRQCSPIFAYKRQIFQSYFCPSDLHAKSIGKHLKQILHNATLSLNTEFETGQFEDV</sequence>
<dbReference type="Proteomes" id="UP000617340">
    <property type="component" value="Unassembled WGS sequence"/>
</dbReference>
<dbReference type="SMART" id="SM00369">
    <property type="entry name" value="LRR_TYP"/>
    <property type="match status" value="7"/>
</dbReference>
<keyword evidence="1" id="KW-0433">Leucine-rich repeat</keyword>
<evidence type="ECO:0000313" key="4">
    <source>
        <dbReference type="Proteomes" id="UP000617340"/>
    </source>
</evidence>
<dbReference type="SUPFAM" id="SSF52058">
    <property type="entry name" value="L domain-like"/>
    <property type="match status" value="1"/>
</dbReference>
<evidence type="ECO:0000313" key="3">
    <source>
        <dbReference type="EMBL" id="KAF7406107.1"/>
    </source>
</evidence>
<protein>
    <recommendedName>
        <fullName evidence="5">Leucine-rich repeat protein</fullName>
    </recommendedName>
</protein>
<organism evidence="3 4">
    <name type="scientific">Vespula germanica</name>
    <name type="common">German yellow jacket</name>
    <name type="synonym">Paravespula germanica</name>
    <dbReference type="NCBI Taxonomy" id="30212"/>
    <lineage>
        <taxon>Eukaryota</taxon>
        <taxon>Metazoa</taxon>
        <taxon>Ecdysozoa</taxon>
        <taxon>Arthropoda</taxon>
        <taxon>Hexapoda</taxon>
        <taxon>Insecta</taxon>
        <taxon>Pterygota</taxon>
        <taxon>Neoptera</taxon>
        <taxon>Endopterygota</taxon>
        <taxon>Hymenoptera</taxon>
        <taxon>Apocrita</taxon>
        <taxon>Aculeata</taxon>
        <taxon>Vespoidea</taxon>
        <taxon>Vespidae</taxon>
        <taxon>Vespinae</taxon>
        <taxon>Vespula</taxon>
    </lineage>
</organism>
<dbReference type="GO" id="GO:0005737">
    <property type="term" value="C:cytoplasm"/>
    <property type="evidence" value="ECO:0007669"/>
    <property type="project" value="TreeGrafter"/>
</dbReference>
<gene>
    <name evidence="3" type="ORF">HZH68_005476</name>
</gene>
<keyword evidence="2" id="KW-0677">Repeat</keyword>
<dbReference type="InterPro" id="IPR032675">
    <property type="entry name" value="LRR_dom_sf"/>
</dbReference>
<evidence type="ECO:0000256" key="1">
    <source>
        <dbReference type="ARBA" id="ARBA00022614"/>
    </source>
</evidence>
<comment type="caution">
    <text evidence="3">The sequence shown here is derived from an EMBL/GenBank/DDBJ whole genome shotgun (WGS) entry which is preliminary data.</text>
</comment>
<dbReference type="InterPro" id="IPR003591">
    <property type="entry name" value="Leu-rich_rpt_typical-subtyp"/>
</dbReference>
<dbReference type="InterPro" id="IPR001611">
    <property type="entry name" value="Leu-rich_rpt"/>
</dbReference>
<dbReference type="Pfam" id="PF13855">
    <property type="entry name" value="LRR_8"/>
    <property type="match status" value="2"/>
</dbReference>
<evidence type="ECO:0000256" key="2">
    <source>
        <dbReference type="ARBA" id="ARBA00022737"/>
    </source>
</evidence>
<dbReference type="InterPro" id="IPR050216">
    <property type="entry name" value="LRR_domain-containing"/>
</dbReference>
<evidence type="ECO:0008006" key="5">
    <source>
        <dbReference type="Google" id="ProtNLM"/>
    </source>
</evidence>
<dbReference type="Pfam" id="PF00560">
    <property type="entry name" value="LRR_1"/>
    <property type="match status" value="1"/>
</dbReference>
<dbReference type="PRINTS" id="PR00019">
    <property type="entry name" value="LEURICHRPT"/>
</dbReference>
<dbReference type="PROSITE" id="PS51450">
    <property type="entry name" value="LRR"/>
    <property type="match status" value="3"/>
</dbReference>
<name>A0A834KHM5_VESGE</name>
<proteinExistence type="predicted"/>
<dbReference type="Gene3D" id="3.80.10.10">
    <property type="entry name" value="Ribonuclease Inhibitor"/>
    <property type="match status" value="2"/>
</dbReference>
<keyword evidence="4" id="KW-1185">Reference proteome</keyword>
<dbReference type="AlphaFoldDB" id="A0A834KHM5"/>
<dbReference type="PANTHER" id="PTHR48051:SF52">
    <property type="entry name" value="LEUCINE-RICH REPEAT PROTEIN 1"/>
    <property type="match status" value="1"/>
</dbReference>
<accession>A0A834KHM5</accession>
<dbReference type="SMART" id="SM00364">
    <property type="entry name" value="LRR_BAC"/>
    <property type="match status" value="7"/>
</dbReference>
<dbReference type="PANTHER" id="PTHR48051">
    <property type="match status" value="1"/>
</dbReference>